<feature type="domain" description="HTH lysR-type" evidence="5">
    <location>
        <begin position="8"/>
        <end position="65"/>
    </location>
</feature>
<comment type="caution">
    <text evidence="6">The sequence shown here is derived from an EMBL/GenBank/DDBJ whole genome shotgun (WGS) entry which is preliminary data.</text>
</comment>
<dbReference type="GO" id="GO:0006351">
    <property type="term" value="P:DNA-templated transcription"/>
    <property type="evidence" value="ECO:0007669"/>
    <property type="project" value="TreeGrafter"/>
</dbReference>
<keyword evidence="3" id="KW-0238">DNA-binding</keyword>
<evidence type="ECO:0000256" key="1">
    <source>
        <dbReference type="ARBA" id="ARBA00009437"/>
    </source>
</evidence>
<dbReference type="InterPro" id="IPR036388">
    <property type="entry name" value="WH-like_DNA-bd_sf"/>
</dbReference>
<dbReference type="PROSITE" id="PS50931">
    <property type="entry name" value="HTH_LYSR"/>
    <property type="match status" value="1"/>
</dbReference>
<dbReference type="PANTHER" id="PTHR30537">
    <property type="entry name" value="HTH-TYPE TRANSCRIPTIONAL REGULATOR"/>
    <property type="match status" value="1"/>
</dbReference>
<dbReference type="InterPro" id="IPR058163">
    <property type="entry name" value="LysR-type_TF_proteobact-type"/>
</dbReference>
<dbReference type="Pfam" id="PF00126">
    <property type="entry name" value="HTH_1"/>
    <property type="match status" value="1"/>
</dbReference>
<keyword evidence="2" id="KW-0805">Transcription regulation</keyword>
<protein>
    <submittedName>
        <fullName evidence="6">LysR family transcriptional regulator</fullName>
    </submittedName>
</protein>
<dbReference type="GO" id="GO:0003700">
    <property type="term" value="F:DNA-binding transcription factor activity"/>
    <property type="evidence" value="ECO:0007669"/>
    <property type="project" value="InterPro"/>
</dbReference>
<dbReference type="RefSeq" id="WP_319077151.1">
    <property type="nucleotide sequence ID" value="NZ_JAWWMZ010000026.1"/>
</dbReference>
<keyword evidence="4" id="KW-0804">Transcription</keyword>
<evidence type="ECO:0000256" key="4">
    <source>
        <dbReference type="ARBA" id="ARBA00023163"/>
    </source>
</evidence>
<dbReference type="Proteomes" id="UP001287445">
    <property type="component" value="Unassembled WGS sequence"/>
</dbReference>
<evidence type="ECO:0000313" key="7">
    <source>
        <dbReference type="Proteomes" id="UP001287445"/>
    </source>
</evidence>
<dbReference type="Gene3D" id="3.40.190.290">
    <property type="match status" value="1"/>
</dbReference>
<organism evidence="6 7">
    <name type="scientific">Delftia acidovorans</name>
    <name type="common">Pseudomonas acidovorans</name>
    <name type="synonym">Comamonas acidovorans</name>
    <dbReference type="NCBI Taxonomy" id="80866"/>
    <lineage>
        <taxon>Bacteria</taxon>
        <taxon>Pseudomonadati</taxon>
        <taxon>Pseudomonadota</taxon>
        <taxon>Betaproteobacteria</taxon>
        <taxon>Burkholderiales</taxon>
        <taxon>Comamonadaceae</taxon>
        <taxon>Delftia</taxon>
    </lineage>
</organism>
<reference evidence="6" key="1">
    <citation type="submission" date="2023-11" db="EMBL/GenBank/DDBJ databases">
        <title>Identification and selenium tolerance of Delftia acidovorans R3-25.</title>
        <authorList>
            <person name="Zhang S."/>
            <person name="Liu Y."/>
            <person name="Guo Y."/>
        </authorList>
    </citation>
    <scope>NUCLEOTIDE SEQUENCE</scope>
    <source>
        <strain evidence="6">R3-25</strain>
    </source>
</reference>
<dbReference type="InterPro" id="IPR036390">
    <property type="entry name" value="WH_DNA-bd_sf"/>
</dbReference>
<evidence type="ECO:0000256" key="2">
    <source>
        <dbReference type="ARBA" id="ARBA00023015"/>
    </source>
</evidence>
<name>A0AAJ2VE02_DELAC</name>
<dbReference type="SUPFAM" id="SSF53850">
    <property type="entry name" value="Periplasmic binding protein-like II"/>
    <property type="match status" value="1"/>
</dbReference>
<proteinExistence type="inferred from homology"/>
<gene>
    <name evidence="6" type="ORF">SGN30_32295</name>
</gene>
<dbReference type="GO" id="GO:0043565">
    <property type="term" value="F:sequence-specific DNA binding"/>
    <property type="evidence" value="ECO:0007669"/>
    <property type="project" value="TreeGrafter"/>
</dbReference>
<evidence type="ECO:0000256" key="3">
    <source>
        <dbReference type="ARBA" id="ARBA00023125"/>
    </source>
</evidence>
<accession>A0AAJ2VE02</accession>
<evidence type="ECO:0000259" key="5">
    <source>
        <dbReference type="PROSITE" id="PS50931"/>
    </source>
</evidence>
<dbReference type="InterPro" id="IPR000847">
    <property type="entry name" value="LysR_HTH_N"/>
</dbReference>
<dbReference type="FunFam" id="1.10.10.10:FF:000001">
    <property type="entry name" value="LysR family transcriptional regulator"/>
    <property type="match status" value="1"/>
</dbReference>
<dbReference type="AlphaFoldDB" id="A0AAJ2VE02"/>
<dbReference type="InterPro" id="IPR005119">
    <property type="entry name" value="LysR_subst-bd"/>
</dbReference>
<dbReference type="Gene3D" id="1.10.10.10">
    <property type="entry name" value="Winged helix-like DNA-binding domain superfamily/Winged helix DNA-binding domain"/>
    <property type="match status" value="1"/>
</dbReference>
<dbReference type="EMBL" id="JAWWMZ010000026">
    <property type="protein sequence ID" value="MDX4958127.1"/>
    <property type="molecule type" value="Genomic_DNA"/>
</dbReference>
<dbReference type="Pfam" id="PF03466">
    <property type="entry name" value="LysR_substrate"/>
    <property type="match status" value="1"/>
</dbReference>
<sequence>MSTNQALPLFGEMAIFVKVVDTGSFSEAARQLGSTPSATSRGVARLERALGLRLLERTTRKLRLSEAGREVHARCLDMVGAAQAVMAASLLQDAQPRGLVRISVPKAVGRTVVHPHMPDFLAQYPEVDVQMRLEDRYMDLIDDPVDLAIRITNHPPPGLMGRHLMDIDHLLCASPQYLARHGTPVHPLELKAHSCIYLGEEPGDAHWKLRGHGKTVTVAVRGRYAANHTGVRLDAVLQHIGIASLPRFTAREALADGRIVQVLPDWSFLPNYSGQLWILHPPTRHLPLKLRVLMDFLAERLGGWAGLVGCRSSVASTTAASA</sequence>
<evidence type="ECO:0000313" key="6">
    <source>
        <dbReference type="EMBL" id="MDX4958127.1"/>
    </source>
</evidence>
<dbReference type="CDD" id="cd08422">
    <property type="entry name" value="PBP2_CrgA_like"/>
    <property type="match status" value="1"/>
</dbReference>
<dbReference type="PANTHER" id="PTHR30537:SF5">
    <property type="entry name" value="HTH-TYPE TRANSCRIPTIONAL ACTIVATOR TTDR-RELATED"/>
    <property type="match status" value="1"/>
</dbReference>
<comment type="similarity">
    <text evidence="1">Belongs to the LysR transcriptional regulatory family.</text>
</comment>
<dbReference type="SUPFAM" id="SSF46785">
    <property type="entry name" value="Winged helix' DNA-binding domain"/>
    <property type="match status" value="1"/>
</dbReference>